<dbReference type="EMBL" id="JAMKFB020000021">
    <property type="protein sequence ID" value="KAL0162127.1"/>
    <property type="molecule type" value="Genomic_DNA"/>
</dbReference>
<accession>A0ABD0NKB0</accession>
<keyword evidence="1" id="KW-0732">Signal</keyword>
<feature type="non-terminal residue" evidence="2">
    <location>
        <position position="64"/>
    </location>
</feature>
<organism evidence="2 3">
    <name type="scientific">Cirrhinus mrigala</name>
    <name type="common">Mrigala</name>
    <dbReference type="NCBI Taxonomy" id="683832"/>
    <lineage>
        <taxon>Eukaryota</taxon>
        <taxon>Metazoa</taxon>
        <taxon>Chordata</taxon>
        <taxon>Craniata</taxon>
        <taxon>Vertebrata</taxon>
        <taxon>Euteleostomi</taxon>
        <taxon>Actinopterygii</taxon>
        <taxon>Neopterygii</taxon>
        <taxon>Teleostei</taxon>
        <taxon>Ostariophysi</taxon>
        <taxon>Cypriniformes</taxon>
        <taxon>Cyprinidae</taxon>
        <taxon>Labeoninae</taxon>
        <taxon>Labeonini</taxon>
        <taxon>Cirrhinus</taxon>
    </lineage>
</organism>
<protein>
    <submittedName>
        <fullName evidence="2">Uncharacterized protein</fullName>
    </submittedName>
</protein>
<dbReference type="AlphaFoldDB" id="A0ABD0NKB0"/>
<proteinExistence type="predicted"/>
<feature type="non-terminal residue" evidence="2">
    <location>
        <position position="1"/>
    </location>
</feature>
<evidence type="ECO:0000313" key="2">
    <source>
        <dbReference type="EMBL" id="KAL0162127.1"/>
    </source>
</evidence>
<dbReference type="Proteomes" id="UP001529510">
    <property type="component" value="Unassembled WGS sequence"/>
</dbReference>
<gene>
    <name evidence="2" type="ORF">M9458_041523</name>
</gene>
<evidence type="ECO:0000256" key="1">
    <source>
        <dbReference type="SAM" id="SignalP"/>
    </source>
</evidence>
<keyword evidence="3" id="KW-1185">Reference proteome</keyword>
<feature type="chain" id="PRO_5044778510" evidence="1">
    <location>
        <begin position="33"/>
        <end position="64"/>
    </location>
</feature>
<comment type="caution">
    <text evidence="2">The sequence shown here is derived from an EMBL/GenBank/DDBJ whole genome shotgun (WGS) entry which is preliminary data.</text>
</comment>
<reference evidence="2 3" key="1">
    <citation type="submission" date="2024-05" db="EMBL/GenBank/DDBJ databases">
        <title>Genome sequencing and assembly of Indian major carp, Cirrhinus mrigala (Hamilton, 1822).</title>
        <authorList>
            <person name="Mohindra V."/>
            <person name="Chowdhury L.M."/>
            <person name="Lal K."/>
            <person name="Jena J.K."/>
        </authorList>
    </citation>
    <scope>NUCLEOTIDE SEQUENCE [LARGE SCALE GENOMIC DNA]</scope>
    <source>
        <strain evidence="2">CM1030</strain>
        <tissue evidence="2">Blood</tissue>
    </source>
</reference>
<evidence type="ECO:0000313" key="3">
    <source>
        <dbReference type="Proteomes" id="UP001529510"/>
    </source>
</evidence>
<sequence>RPLQPHHGLFHQPALKLQQLLWNLLLLSSKHGFSCETEERVRSCRSAPVLTSTYMHQHQWERSP</sequence>
<feature type="signal peptide" evidence="1">
    <location>
        <begin position="1"/>
        <end position="32"/>
    </location>
</feature>
<name>A0ABD0NKB0_CIRMR</name>